<dbReference type="EMBL" id="PTRA01000001">
    <property type="protein sequence ID" value="PQA58848.1"/>
    <property type="molecule type" value="Genomic_DNA"/>
</dbReference>
<comment type="caution">
    <text evidence="11">The sequence shown here is derived from an EMBL/GenBank/DDBJ whole genome shotgun (WGS) entry which is preliminary data.</text>
</comment>
<evidence type="ECO:0000256" key="8">
    <source>
        <dbReference type="ARBA" id="ARBA00023268"/>
    </source>
</evidence>
<keyword evidence="12" id="KW-1185">Reference proteome</keyword>
<evidence type="ECO:0000256" key="4">
    <source>
        <dbReference type="ARBA" id="ARBA00022801"/>
    </source>
</evidence>
<evidence type="ECO:0000256" key="7">
    <source>
        <dbReference type="ARBA" id="ARBA00023239"/>
    </source>
</evidence>
<dbReference type="GO" id="GO:0006284">
    <property type="term" value="P:base-excision repair"/>
    <property type="evidence" value="ECO:0007669"/>
    <property type="project" value="InterPro"/>
</dbReference>
<keyword evidence="9" id="KW-0326">Glycosidase</keyword>
<accession>A0A2S7IMK1</accession>
<dbReference type="GO" id="GO:0008270">
    <property type="term" value="F:zinc ion binding"/>
    <property type="evidence" value="ECO:0007669"/>
    <property type="project" value="InterPro"/>
</dbReference>
<dbReference type="PANTHER" id="PTHR22993">
    <property type="entry name" value="FORMAMIDOPYRIMIDINE-DNA GLYCOSYLASE"/>
    <property type="match status" value="1"/>
</dbReference>
<evidence type="ECO:0000313" key="11">
    <source>
        <dbReference type="EMBL" id="PQA58848.1"/>
    </source>
</evidence>
<name>A0A2S7IMK1_9BACT</name>
<dbReference type="SUPFAM" id="SSF46946">
    <property type="entry name" value="S13-like H2TH domain"/>
    <property type="match status" value="1"/>
</dbReference>
<dbReference type="SMART" id="SM00898">
    <property type="entry name" value="Fapy_DNA_glyco"/>
    <property type="match status" value="1"/>
</dbReference>
<dbReference type="PANTHER" id="PTHR22993:SF9">
    <property type="entry name" value="FORMAMIDOPYRIMIDINE-DNA GLYCOSYLASE"/>
    <property type="match status" value="1"/>
</dbReference>
<dbReference type="Gene3D" id="3.20.190.10">
    <property type="entry name" value="MutM-like, N-terminal"/>
    <property type="match status" value="1"/>
</dbReference>
<evidence type="ECO:0000256" key="6">
    <source>
        <dbReference type="ARBA" id="ARBA00023204"/>
    </source>
</evidence>
<dbReference type="OrthoDB" id="9800855at2"/>
<proteinExistence type="inferred from homology"/>
<dbReference type="Pfam" id="PF06831">
    <property type="entry name" value="H2TH"/>
    <property type="match status" value="1"/>
</dbReference>
<dbReference type="AlphaFoldDB" id="A0A2S7IMK1"/>
<evidence type="ECO:0000259" key="10">
    <source>
        <dbReference type="PROSITE" id="PS51068"/>
    </source>
</evidence>
<evidence type="ECO:0000313" key="12">
    <source>
        <dbReference type="Proteomes" id="UP000239590"/>
    </source>
</evidence>
<dbReference type="Gene3D" id="1.10.8.50">
    <property type="match status" value="1"/>
</dbReference>
<evidence type="ECO:0000256" key="2">
    <source>
        <dbReference type="ARBA" id="ARBA00009409"/>
    </source>
</evidence>
<comment type="similarity">
    <text evidence="2">Belongs to the FPG family.</text>
</comment>
<keyword evidence="6" id="KW-0234">DNA repair</keyword>
<comment type="catalytic activity">
    <reaction evidence="1">
        <text>Hydrolysis of DNA containing ring-opened 7-methylguanine residues, releasing 2,6-diamino-4-hydroxy-5-(N-methyl)formamidopyrimidine.</text>
        <dbReference type="EC" id="3.2.2.23"/>
    </reaction>
</comment>
<dbReference type="InterPro" id="IPR012319">
    <property type="entry name" value="FPG_cat"/>
</dbReference>
<dbReference type="InterPro" id="IPR010979">
    <property type="entry name" value="Ribosomal_uS13-like_H2TH"/>
</dbReference>
<evidence type="ECO:0000256" key="9">
    <source>
        <dbReference type="ARBA" id="ARBA00023295"/>
    </source>
</evidence>
<dbReference type="InterPro" id="IPR035937">
    <property type="entry name" value="FPG_N"/>
</dbReference>
<dbReference type="GO" id="GO:0016829">
    <property type="term" value="F:lyase activity"/>
    <property type="evidence" value="ECO:0007669"/>
    <property type="project" value="UniProtKB-KW"/>
</dbReference>
<evidence type="ECO:0000256" key="3">
    <source>
        <dbReference type="ARBA" id="ARBA00022763"/>
    </source>
</evidence>
<reference evidence="12" key="1">
    <citation type="submission" date="2018-02" db="EMBL/GenBank/DDBJ databases">
        <title>Genome sequencing of Solimonas sp. HR-BB.</title>
        <authorList>
            <person name="Lee Y."/>
            <person name="Jeon C.O."/>
        </authorList>
    </citation>
    <scope>NUCLEOTIDE SEQUENCE [LARGE SCALE GENOMIC DNA]</scope>
    <source>
        <strain evidence="12">HR-U</strain>
    </source>
</reference>
<dbReference type="GO" id="GO:0003684">
    <property type="term" value="F:damaged DNA binding"/>
    <property type="evidence" value="ECO:0007669"/>
    <property type="project" value="InterPro"/>
</dbReference>
<gene>
    <name evidence="11" type="ORF">C5O19_04090</name>
</gene>
<dbReference type="GO" id="GO:0003906">
    <property type="term" value="F:DNA-(apurinic or apyrimidinic site) endonuclease activity"/>
    <property type="evidence" value="ECO:0007669"/>
    <property type="project" value="InterPro"/>
</dbReference>
<dbReference type="SMART" id="SM01232">
    <property type="entry name" value="H2TH"/>
    <property type="match status" value="1"/>
</dbReference>
<organism evidence="11 12">
    <name type="scientific">Siphonobacter curvatus</name>
    <dbReference type="NCBI Taxonomy" id="2094562"/>
    <lineage>
        <taxon>Bacteria</taxon>
        <taxon>Pseudomonadati</taxon>
        <taxon>Bacteroidota</taxon>
        <taxon>Cytophagia</taxon>
        <taxon>Cytophagales</taxon>
        <taxon>Cytophagaceae</taxon>
        <taxon>Siphonobacter</taxon>
    </lineage>
</organism>
<dbReference type="CDD" id="cd08976">
    <property type="entry name" value="BaFpgNei_N_4"/>
    <property type="match status" value="1"/>
</dbReference>
<keyword evidence="4" id="KW-0378">Hydrolase</keyword>
<dbReference type="SUPFAM" id="SSF57716">
    <property type="entry name" value="Glucocorticoid receptor-like (DNA-binding domain)"/>
    <property type="match status" value="1"/>
</dbReference>
<dbReference type="RefSeq" id="WP_104710018.1">
    <property type="nucleotide sequence ID" value="NZ_PTRA01000001.1"/>
</dbReference>
<dbReference type="InterPro" id="IPR015886">
    <property type="entry name" value="H2TH_FPG"/>
</dbReference>
<evidence type="ECO:0000256" key="1">
    <source>
        <dbReference type="ARBA" id="ARBA00001668"/>
    </source>
</evidence>
<dbReference type="PROSITE" id="PS51068">
    <property type="entry name" value="FPG_CAT"/>
    <property type="match status" value="1"/>
</dbReference>
<evidence type="ECO:0000256" key="5">
    <source>
        <dbReference type="ARBA" id="ARBA00023125"/>
    </source>
</evidence>
<dbReference type="GO" id="GO:0008534">
    <property type="term" value="F:oxidized purine nucleobase lesion DNA N-glycosylase activity"/>
    <property type="evidence" value="ECO:0007669"/>
    <property type="project" value="UniProtKB-EC"/>
</dbReference>
<protein>
    <submittedName>
        <fullName evidence="11">DNA-formamidopyrimidine glycosylase</fullName>
    </submittedName>
</protein>
<dbReference type="Proteomes" id="UP000239590">
    <property type="component" value="Unassembled WGS sequence"/>
</dbReference>
<keyword evidence="8" id="KW-0511">Multifunctional enzyme</keyword>
<keyword evidence="5" id="KW-0238">DNA-binding</keyword>
<feature type="domain" description="Formamidopyrimidine-DNA glycosylase catalytic" evidence="10">
    <location>
        <begin position="2"/>
        <end position="114"/>
    </location>
</feature>
<keyword evidence="3" id="KW-0227">DNA damage</keyword>
<dbReference type="SUPFAM" id="SSF81624">
    <property type="entry name" value="N-terminal domain of MutM-like DNA repair proteins"/>
    <property type="match status" value="1"/>
</dbReference>
<keyword evidence="7" id="KW-0456">Lyase</keyword>
<dbReference type="Pfam" id="PF01149">
    <property type="entry name" value="Fapy_DNA_glyco"/>
    <property type="match status" value="1"/>
</dbReference>
<sequence>MPELPEVETYRRYFEATCLFQPLADIQVEDTKLLTTDYDVLVAALRGRQFVATQRVGKNLFVETDGGFFVHFHFGMTGDLAYYQYDQEQPRFARIIFYFQNGYRLAFICPRKFERIGLVDDVKAYLLKKRIAADALAITPEELGQTLARKKALIKPVLLDQSVVAGIGNWIVDEVLFQARIHPERLASSLTSLEVQALHEAIQKVLLTAIQYEANYALFPQDFIIHAREWALSPYPDQGQHLLCPRCQQKLQIKQVGGRTTYFCPVDQPYVLSF</sequence>